<sequence length="174" mass="18721">MSTEKTNSKSVEFSDQIQNTNGADNRSDKSVSSNQIHAGQADVRSAETVVSADVRQDKWSDNTKKEVSGRVASGSSSGVSSKGSEISDSSSESSGPGQPSLGKELTIVGLCKRGEWLLVERKIRALSLEAKAQQVSERDEETGMTALMFTVHENKLTICNKFIELGADVNDTTY</sequence>
<evidence type="ECO:0000313" key="2">
    <source>
        <dbReference type="EMBL" id="CAG5135108.1"/>
    </source>
</evidence>
<gene>
    <name evidence="2" type="ORF">CUNI_LOCUS20666</name>
</gene>
<reference evidence="2" key="1">
    <citation type="submission" date="2021-04" db="EMBL/GenBank/DDBJ databases">
        <authorList>
            <consortium name="Molecular Ecology Group"/>
        </authorList>
    </citation>
    <scope>NUCLEOTIDE SEQUENCE</scope>
</reference>
<dbReference type="EMBL" id="CAJHNH020007902">
    <property type="protein sequence ID" value="CAG5135108.1"/>
    <property type="molecule type" value="Genomic_DNA"/>
</dbReference>
<comment type="caution">
    <text evidence="2">The sequence shown here is derived from an EMBL/GenBank/DDBJ whole genome shotgun (WGS) entry which is preliminary data.</text>
</comment>
<protein>
    <submittedName>
        <fullName evidence="2">Uncharacterized protein</fullName>
    </submittedName>
</protein>
<evidence type="ECO:0000313" key="3">
    <source>
        <dbReference type="Proteomes" id="UP000678393"/>
    </source>
</evidence>
<dbReference type="AlphaFoldDB" id="A0A8S4A465"/>
<feature type="compositionally biased region" description="Polar residues" evidence="1">
    <location>
        <begin position="1"/>
        <end position="37"/>
    </location>
</feature>
<feature type="compositionally biased region" description="Basic and acidic residues" evidence="1">
    <location>
        <begin position="54"/>
        <end position="68"/>
    </location>
</feature>
<feature type="compositionally biased region" description="Low complexity" evidence="1">
    <location>
        <begin position="69"/>
        <end position="102"/>
    </location>
</feature>
<name>A0A8S4A465_9EUPU</name>
<feature type="region of interest" description="Disordered" evidence="1">
    <location>
        <begin position="1"/>
        <end position="103"/>
    </location>
</feature>
<feature type="non-terminal residue" evidence="2">
    <location>
        <position position="1"/>
    </location>
</feature>
<keyword evidence="3" id="KW-1185">Reference proteome</keyword>
<dbReference type="OrthoDB" id="8197611at2759"/>
<dbReference type="Proteomes" id="UP000678393">
    <property type="component" value="Unassembled WGS sequence"/>
</dbReference>
<evidence type="ECO:0000256" key="1">
    <source>
        <dbReference type="SAM" id="MobiDB-lite"/>
    </source>
</evidence>
<organism evidence="2 3">
    <name type="scientific">Candidula unifasciata</name>
    <dbReference type="NCBI Taxonomy" id="100452"/>
    <lineage>
        <taxon>Eukaryota</taxon>
        <taxon>Metazoa</taxon>
        <taxon>Spiralia</taxon>
        <taxon>Lophotrochozoa</taxon>
        <taxon>Mollusca</taxon>
        <taxon>Gastropoda</taxon>
        <taxon>Heterobranchia</taxon>
        <taxon>Euthyneura</taxon>
        <taxon>Panpulmonata</taxon>
        <taxon>Eupulmonata</taxon>
        <taxon>Stylommatophora</taxon>
        <taxon>Helicina</taxon>
        <taxon>Helicoidea</taxon>
        <taxon>Geomitridae</taxon>
        <taxon>Candidula</taxon>
    </lineage>
</organism>
<proteinExistence type="predicted"/>
<accession>A0A8S4A465</accession>